<protein>
    <submittedName>
        <fullName evidence="1">Uncharacterized protein</fullName>
    </submittedName>
</protein>
<accession>A0A2X3CV69</accession>
<gene>
    <name evidence="2" type="ORF">NCTC5052_04062</name>
    <name evidence="1" type="ORF">NCTC9645_01764</name>
</gene>
<evidence type="ECO:0000313" key="3">
    <source>
        <dbReference type="Proteomes" id="UP000250675"/>
    </source>
</evidence>
<name>A0A2X3CV69_KLEPN</name>
<dbReference type="EMBL" id="UGLJ01000002">
    <property type="protein sequence ID" value="STT95556.1"/>
    <property type="molecule type" value="Genomic_DNA"/>
</dbReference>
<evidence type="ECO:0000313" key="1">
    <source>
        <dbReference type="EMBL" id="SQC20748.1"/>
    </source>
</evidence>
<reference evidence="3 4" key="1">
    <citation type="submission" date="2018-06" db="EMBL/GenBank/DDBJ databases">
        <authorList>
            <consortium name="Pathogen Informatics"/>
            <person name="Doyle S."/>
        </authorList>
    </citation>
    <scope>NUCLEOTIDE SEQUENCE [LARGE SCALE GENOMIC DNA]</scope>
    <source>
        <strain evidence="2 4">NCTC5052</strain>
        <strain evidence="1 3">NCTC9645</strain>
    </source>
</reference>
<dbReference type="AlphaFoldDB" id="A0A2X3CV69"/>
<dbReference type="EMBL" id="UASO01000004">
    <property type="protein sequence ID" value="SQC20748.1"/>
    <property type="molecule type" value="Genomic_DNA"/>
</dbReference>
<dbReference type="Proteomes" id="UP000250675">
    <property type="component" value="Unassembled WGS sequence"/>
</dbReference>
<dbReference type="RefSeq" id="WP_134920655.1">
    <property type="nucleotide sequence ID" value="NZ_JALDBF010000002.1"/>
</dbReference>
<dbReference type="Proteomes" id="UP000254103">
    <property type="component" value="Unassembled WGS sequence"/>
</dbReference>
<evidence type="ECO:0000313" key="4">
    <source>
        <dbReference type="Proteomes" id="UP000254103"/>
    </source>
</evidence>
<proteinExistence type="predicted"/>
<organism evidence="1 3">
    <name type="scientific">Klebsiella pneumoniae</name>
    <dbReference type="NCBI Taxonomy" id="573"/>
    <lineage>
        <taxon>Bacteria</taxon>
        <taxon>Pseudomonadati</taxon>
        <taxon>Pseudomonadota</taxon>
        <taxon>Gammaproteobacteria</taxon>
        <taxon>Enterobacterales</taxon>
        <taxon>Enterobacteriaceae</taxon>
        <taxon>Klebsiella/Raoultella group</taxon>
        <taxon>Klebsiella</taxon>
        <taxon>Klebsiella pneumoniae complex</taxon>
    </lineage>
</organism>
<evidence type="ECO:0000313" key="2">
    <source>
        <dbReference type="EMBL" id="STT95556.1"/>
    </source>
</evidence>
<sequence length="103" mass="12619">MKSKNVLPFVVTVTNDETEVFMEMAINNFRKHLQAMIDCMGNYYERHFKDRRYIEEVIAKVIERTKQEFAESMKDNKGKEYYLFLDEVRRNLRVIYLAYRKNY</sequence>